<organism evidence="1">
    <name type="scientific">Chlamydomonas euryale</name>
    <dbReference type="NCBI Taxonomy" id="1486919"/>
    <lineage>
        <taxon>Eukaryota</taxon>
        <taxon>Viridiplantae</taxon>
        <taxon>Chlorophyta</taxon>
        <taxon>core chlorophytes</taxon>
        <taxon>Chlorophyceae</taxon>
        <taxon>CS clade</taxon>
        <taxon>Chlamydomonadales</taxon>
        <taxon>Chlamydomonadaceae</taxon>
        <taxon>Chlamydomonas</taxon>
    </lineage>
</organism>
<accession>A0A7R9YS46</accession>
<name>A0A7R9YS46_9CHLO</name>
<protein>
    <submittedName>
        <fullName evidence="1">Uncharacterized protein</fullName>
    </submittedName>
</protein>
<dbReference type="AlphaFoldDB" id="A0A7R9YS46"/>
<dbReference type="EMBL" id="HBEC01007200">
    <property type="protein sequence ID" value="CAD8283216.1"/>
    <property type="molecule type" value="Transcribed_RNA"/>
</dbReference>
<proteinExistence type="predicted"/>
<gene>
    <name evidence="1" type="ORF">CEUR00632_LOCUS3251</name>
</gene>
<evidence type="ECO:0000313" key="1">
    <source>
        <dbReference type="EMBL" id="CAD8283216.1"/>
    </source>
</evidence>
<sequence>MDGWTDGRLAGWPAGWLDGEFRAQNPFGPKSRCVRKFLKPCCSRALRVLSFQVFEFSRVLCKPGCMQTIERTRMDTLYEHCMNMGMRASAWEQTCQGSRGRGGTLCEAAAGGPI</sequence>
<reference evidence="1" key="1">
    <citation type="submission" date="2021-01" db="EMBL/GenBank/DDBJ databases">
        <authorList>
            <person name="Corre E."/>
            <person name="Pelletier E."/>
            <person name="Niang G."/>
            <person name="Scheremetjew M."/>
            <person name="Finn R."/>
            <person name="Kale V."/>
            <person name="Holt S."/>
            <person name="Cochrane G."/>
            <person name="Meng A."/>
            <person name="Brown T."/>
            <person name="Cohen L."/>
        </authorList>
    </citation>
    <scope>NUCLEOTIDE SEQUENCE</scope>
    <source>
        <strain evidence="1">CCMP219</strain>
    </source>
</reference>